<dbReference type="InterPro" id="IPR011990">
    <property type="entry name" value="TPR-like_helical_dom_sf"/>
</dbReference>
<evidence type="ECO:0000256" key="3">
    <source>
        <dbReference type="ARBA" id="ARBA00022989"/>
    </source>
</evidence>
<feature type="transmembrane region" description="Helical" evidence="6">
    <location>
        <begin position="467"/>
        <end position="485"/>
    </location>
</feature>
<comment type="caution">
    <text evidence="8">The sequence shown here is derived from an EMBL/GenBank/DDBJ whole genome shotgun (WGS) entry which is preliminary data.</text>
</comment>
<dbReference type="Gene3D" id="1.25.40.10">
    <property type="entry name" value="Tetratricopeptide repeat domain"/>
    <property type="match status" value="2"/>
</dbReference>
<evidence type="ECO:0000256" key="1">
    <source>
        <dbReference type="ARBA" id="ARBA00004141"/>
    </source>
</evidence>
<keyword evidence="2 6" id="KW-0812">Transmembrane</keyword>
<evidence type="ECO:0000256" key="2">
    <source>
        <dbReference type="ARBA" id="ARBA00022692"/>
    </source>
</evidence>
<organism evidence="8 9">
    <name type="scientific">Candidatus Liptonbacteria bacterium RIFOXYC1_FULL_36_8</name>
    <dbReference type="NCBI Taxonomy" id="1798655"/>
    <lineage>
        <taxon>Bacteria</taxon>
        <taxon>Candidatus Liptoniibacteriota</taxon>
    </lineage>
</organism>
<evidence type="ECO:0000313" key="9">
    <source>
        <dbReference type="Proteomes" id="UP000177246"/>
    </source>
</evidence>
<dbReference type="InterPro" id="IPR051533">
    <property type="entry name" value="WaaL-like"/>
</dbReference>
<dbReference type="PANTHER" id="PTHR37422:SF13">
    <property type="entry name" value="LIPOPOLYSACCHARIDE BIOSYNTHESIS PROTEIN PA4999-RELATED"/>
    <property type="match status" value="1"/>
</dbReference>
<feature type="transmembrane region" description="Helical" evidence="6">
    <location>
        <begin position="255"/>
        <end position="272"/>
    </location>
</feature>
<feature type="transmembrane region" description="Helical" evidence="6">
    <location>
        <begin position="278"/>
        <end position="296"/>
    </location>
</feature>
<feature type="repeat" description="TPR" evidence="5">
    <location>
        <begin position="721"/>
        <end position="754"/>
    </location>
</feature>
<feature type="transmembrane region" description="Helical" evidence="6">
    <location>
        <begin position="106"/>
        <end position="124"/>
    </location>
</feature>
<evidence type="ECO:0000256" key="4">
    <source>
        <dbReference type="ARBA" id="ARBA00023136"/>
    </source>
</evidence>
<evidence type="ECO:0000259" key="7">
    <source>
        <dbReference type="Pfam" id="PF04932"/>
    </source>
</evidence>
<feature type="transmembrane region" description="Helical" evidence="6">
    <location>
        <begin position="42"/>
        <end position="62"/>
    </location>
</feature>
<evidence type="ECO:0000256" key="5">
    <source>
        <dbReference type="PROSITE-ProRule" id="PRU00339"/>
    </source>
</evidence>
<feature type="repeat" description="TPR" evidence="5">
    <location>
        <begin position="755"/>
        <end position="788"/>
    </location>
</feature>
<dbReference type="AlphaFoldDB" id="A0A1G2CQ00"/>
<dbReference type="InterPro" id="IPR007016">
    <property type="entry name" value="O-antigen_ligase-rel_domated"/>
</dbReference>
<feature type="transmembrane region" description="Helical" evidence="6">
    <location>
        <begin position="407"/>
        <end position="431"/>
    </location>
</feature>
<dbReference type="SMART" id="SM00028">
    <property type="entry name" value="TPR"/>
    <property type="match status" value="3"/>
</dbReference>
<dbReference type="Proteomes" id="UP000177246">
    <property type="component" value="Unassembled WGS sequence"/>
</dbReference>
<keyword evidence="5" id="KW-0802">TPR repeat</keyword>
<feature type="transmembrane region" description="Helical" evidence="6">
    <location>
        <begin position="308"/>
        <end position="326"/>
    </location>
</feature>
<proteinExistence type="predicted"/>
<feature type="transmembrane region" description="Helical" evidence="6">
    <location>
        <begin position="227"/>
        <end position="248"/>
    </location>
</feature>
<feature type="transmembrane region" description="Helical" evidence="6">
    <location>
        <begin position="443"/>
        <end position="461"/>
    </location>
</feature>
<sequence length="804" mass="91982">MEMKKIELFYKWAIRVLILAIPLLTLYVSRPTYFPYITGRNFIFRILVELALVLWVGLAVLNKEFRPKMRGMQIAVLVLLAVTLLADIFGVNPKLSFWSRFERMDGFLNLIHLAAYFFILASVFKKEEWFWFFNIFTGVALTESIYSFWQKLGRLPSIQGGFRVEGTIGNPAYLAALLVLAIFFVFLLFIWREKEKFYEYGPAVGAALGIFMLQLEKIIHRSSMSAAVISSVNEITLVLFIFGLTFAFLKDFYRYIYLFLAAIFVWVVYLSATRGAVLALIGAAIIFSIGYLFFSGKERKDERIKRRIALLVLVLTAAVCASVFLLKDASFIKGNETLNRLTSISLSDRTTQARFVVWEMAWRGVMEKPVLGWGQENFINVFNKYYDPRLYNQEQWFDRAHNVIMDWLVTTGFLGLFSCLALFVLALSLIYKKLLKSEKEKDRNEGLILGTALLAYFGQNLFVFDNYATYIGFFALLAYVYFRCFRSEVGIGKNESIHRGSETKDVFSVLIVVFGLAVFGWVLWVVNIKPLIQARKIVASLELMQERRAVDAAVLTSFREAINVGTAYDGEVREQMGKVVLEVLDTTNGRKIPKADRENFVRATVEEMEKEIAANPNNVRDRLFLATIYDNFSEIDSSFLDKALNQLKEAVKLSPRKHQIYFALAENAMKRKDLNKAFLILEQAYELEPNFSDARANLAYVAAILGKDEKVKEMLNNKVKNVGFFKVGDVYVTNRNFKGAEFVYEKAIEVYPGGAENYGRLAGVYAALGKFSEAEKMAKKAVKIDPVSYKDKVNEFLRNLEKMK</sequence>
<dbReference type="PROSITE" id="PS50005">
    <property type="entry name" value="TPR"/>
    <property type="match status" value="3"/>
</dbReference>
<feature type="domain" description="O-antigen ligase-related" evidence="7">
    <location>
        <begin position="260"/>
        <end position="417"/>
    </location>
</feature>
<feature type="transmembrane region" description="Helical" evidence="6">
    <location>
        <begin position="12"/>
        <end position="30"/>
    </location>
</feature>
<accession>A0A1G2CQ00</accession>
<gene>
    <name evidence="8" type="ORF">A2430_01910</name>
</gene>
<evidence type="ECO:0000256" key="6">
    <source>
        <dbReference type="SAM" id="Phobius"/>
    </source>
</evidence>
<evidence type="ECO:0000313" key="8">
    <source>
        <dbReference type="EMBL" id="OGZ03486.1"/>
    </source>
</evidence>
<dbReference type="EMBL" id="MHLF01000017">
    <property type="protein sequence ID" value="OGZ03486.1"/>
    <property type="molecule type" value="Genomic_DNA"/>
</dbReference>
<reference evidence="8 9" key="1">
    <citation type="journal article" date="2016" name="Nat. Commun.">
        <title>Thousands of microbial genomes shed light on interconnected biogeochemical processes in an aquifer system.</title>
        <authorList>
            <person name="Anantharaman K."/>
            <person name="Brown C.T."/>
            <person name="Hug L.A."/>
            <person name="Sharon I."/>
            <person name="Castelle C.J."/>
            <person name="Probst A.J."/>
            <person name="Thomas B.C."/>
            <person name="Singh A."/>
            <person name="Wilkins M.J."/>
            <person name="Karaoz U."/>
            <person name="Brodie E.L."/>
            <person name="Williams K.H."/>
            <person name="Hubbard S.S."/>
            <person name="Banfield J.F."/>
        </authorList>
    </citation>
    <scope>NUCLEOTIDE SEQUENCE [LARGE SCALE GENOMIC DNA]</scope>
</reference>
<dbReference type="GO" id="GO:0016020">
    <property type="term" value="C:membrane"/>
    <property type="evidence" value="ECO:0007669"/>
    <property type="project" value="UniProtKB-SubCell"/>
</dbReference>
<keyword evidence="3 6" id="KW-1133">Transmembrane helix</keyword>
<dbReference type="SUPFAM" id="SSF48452">
    <property type="entry name" value="TPR-like"/>
    <property type="match status" value="1"/>
</dbReference>
<protein>
    <recommendedName>
        <fullName evidence="7">O-antigen ligase-related domain-containing protein</fullName>
    </recommendedName>
</protein>
<comment type="subcellular location">
    <subcellularLocation>
        <location evidence="1">Membrane</location>
        <topology evidence="1">Multi-pass membrane protein</topology>
    </subcellularLocation>
</comment>
<dbReference type="Pfam" id="PF04932">
    <property type="entry name" value="Wzy_C"/>
    <property type="match status" value="1"/>
</dbReference>
<feature type="transmembrane region" description="Helical" evidence="6">
    <location>
        <begin position="74"/>
        <end position="91"/>
    </location>
</feature>
<feature type="repeat" description="TPR" evidence="5">
    <location>
        <begin position="658"/>
        <end position="691"/>
    </location>
</feature>
<feature type="transmembrane region" description="Helical" evidence="6">
    <location>
        <begin position="131"/>
        <end position="149"/>
    </location>
</feature>
<keyword evidence="4 6" id="KW-0472">Membrane</keyword>
<feature type="transmembrane region" description="Helical" evidence="6">
    <location>
        <begin position="197"/>
        <end position="215"/>
    </location>
</feature>
<feature type="transmembrane region" description="Helical" evidence="6">
    <location>
        <begin position="506"/>
        <end position="526"/>
    </location>
</feature>
<dbReference type="PANTHER" id="PTHR37422">
    <property type="entry name" value="TEICHURONIC ACID BIOSYNTHESIS PROTEIN TUAE"/>
    <property type="match status" value="1"/>
</dbReference>
<dbReference type="InterPro" id="IPR019734">
    <property type="entry name" value="TPR_rpt"/>
</dbReference>
<dbReference type="Pfam" id="PF14559">
    <property type="entry name" value="TPR_19"/>
    <property type="match status" value="1"/>
</dbReference>
<feature type="transmembrane region" description="Helical" evidence="6">
    <location>
        <begin position="172"/>
        <end position="190"/>
    </location>
</feature>
<name>A0A1G2CQ00_9BACT</name>